<reference evidence="6 7" key="1">
    <citation type="submission" date="2016-10" db="EMBL/GenBank/DDBJ databases">
        <authorList>
            <person name="de Groot N.N."/>
        </authorList>
    </citation>
    <scope>NUCLEOTIDE SEQUENCE [LARGE SCALE GENOMIC DNA]</scope>
    <source>
        <strain evidence="6 7">LMG 2247</strain>
    </source>
</reference>
<evidence type="ECO:0000256" key="4">
    <source>
        <dbReference type="ARBA" id="ARBA00023163"/>
    </source>
</evidence>
<sequence length="328" mass="35844">MSTSYVAYFDANSRYHEHICCIIRSNMDRLIAAEVFVTIVERGSLTAAADALGMSRAMVTRYLAQMEEWSAARLLHRSTRRLSLTPAGEATLARCKQLLEIAGQMVVLDGSDADAPRGLLRVACAQSIAQQVFGAAITEFLRRYPQTAVDLVVDGRAVNLVEERIDLAVRITNELDPNLISRPLGICESVVCASPGYLAAHGTPLRVEDLAVHNCLTYSYFGNSLWKFTDPKTGEPVSVPVSGNLSANESMTLLAAAREGAGVALQPLFAAAPLIESGQLVHLLPRYEPQTLGIHGVYSSRRQMPPALRAMLDFLVDWFKPRARSMRG</sequence>
<name>A0A1G8JEU4_9BURK</name>
<dbReference type="PANTHER" id="PTHR30537:SF35">
    <property type="entry name" value="TRANSCRIPTIONAL REGULATORY PROTEIN"/>
    <property type="match status" value="1"/>
</dbReference>
<dbReference type="Gene3D" id="3.40.190.290">
    <property type="match status" value="1"/>
</dbReference>
<feature type="domain" description="HTH lysR-type" evidence="5">
    <location>
        <begin position="28"/>
        <end position="85"/>
    </location>
</feature>
<dbReference type="GO" id="GO:0043565">
    <property type="term" value="F:sequence-specific DNA binding"/>
    <property type="evidence" value="ECO:0007669"/>
    <property type="project" value="TreeGrafter"/>
</dbReference>
<dbReference type="SUPFAM" id="SSF46785">
    <property type="entry name" value="Winged helix' DNA-binding domain"/>
    <property type="match status" value="1"/>
</dbReference>
<accession>A0A1G8JEU4</accession>
<keyword evidence="4" id="KW-0804">Transcription</keyword>
<evidence type="ECO:0000256" key="2">
    <source>
        <dbReference type="ARBA" id="ARBA00023015"/>
    </source>
</evidence>
<keyword evidence="2" id="KW-0805">Transcription regulation</keyword>
<dbReference type="Pfam" id="PF03466">
    <property type="entry name" value="LysR_substrate"/>
    <property type="match status" value="1"/>
</dbReference>
<dbReference type="FunFam" id="1.10.10.10:FF:000001">
    <property type="entry name" value="LysR family transcriptional regulator"/>
    <property type="match status" value="1"/>
</dbReference>
<dbReference type="PANTHER" id="PTHR30537">
    <property type="entry name" value="HTH-TYPE TRANSCRIPTIONAL REGULATOR"/>
    <property type="match status" value="1"/>
</dbReference>
<evidence type="ECO:0000313" key="6">
    <source>
        <dbReference type="EMBL" id="SDI29769.1"/>
    </source>
</evidence>
<dbReference type="EMBL" id="FNCJ01000020">
    <property type="protein sequence ID" value="SDI29769.1"/>
    <property type="molecule type" value="Genomic_DNA"/>
</dbReference>
<evidence type="ECO:0000259" key="5">
    <source>
        <dbReference type="PROSITE" id="PS50931"/>
    </source>
</evidence>
<dbReference type="AlphaFoldDB" id="A0A1G8JEU4"/>
<gene>
    <name evidence="6" type="ORF">SAMN05216466_12077</name>
</gene>
<dbReference type="InterPro" id="IPR036390">
    <property type="entry name" value="WH_DNA-bd_sf"/>
</dbReference>
<dbReference type="InterPro" id="IPR000847">
    <property type="entry name" value="LysR_HTH_N"/>
</dbReference>
<evidence type="ECO:0000256" key="3">
    <source>
        <dbReference type="ARBA" id="ARBA00023125"/>
    </source>
</evidence>
<dbReference type="Proteomes" id="UP000199706">
    <property type="component" value="Unassembled WGS sequence"/>
</dbReference>
<keyword evidence="3 6" id="KW-0238">DNA-binding</keyword>
<proteinExistence type="inferred from homology"/>
<organism evidence="6 7">
    <name type="scientific">Paraburkholderia phenazinium</name>
    <dbReference type="NCBI Taxonomy" id="60549"/>
    <lineage>
        <taxon>Bacteria</taxon>
        <taxon>Pseudomonadati</taxon>
        <taxon>Pseudomonadota</taxon>
        <taxon>Betaproteobacteria</taxon>
        <taxon>Burkholderiales</taxon>
        <taxon>Burkholderiaceae</taxon>
        <taxon>Paraburkholderia</taxon>
    </lineage>
</organism>
<comment type="similarity">
    <text evidence="1">Belongs to the LysR transcriptional regulatory family.</text>
</comment>
<dbReference type="Pfam" id="PF00126">
    <property type="entry name" value="HTH_1"/>
    <property type="match status" value="1"/>
</dbReference>
<dbReference type="InterPro" id="IPR036388">
    <property type="entry name" value="WH-like_DNA-bd_sf"/>
</dbReference>
<evidence type="ECO:0000313" key="7">
    <source>
        <dbReference type="Proteomes" id="UP000199706"/>
    </source>
</evidence>
<dbReference type="SUPFAM" id="SSF53850">
    <property type="entry name" value="Periplasmic binding protein-like II"/>
    <property type="match status" value="1"/>
</dbReference>
<dbReference type="GO" id="GO:0003700">
    <property type="term" value="F:DNA-binding transcription factor activity"/>
    <property type="evidence" value="ECO:0007669"/>
    <property type="project" value="InterPro"/>
</dbReference>
<protein>
    <submittedName>
        <fullName evidence="6">DNA-binding transcriptional regulator, LysR family</fullName>
    </submittedName>
</protein>
<dbReference type="GO" id="GO:0006351">
    <property type="term" value="P:DNA-templated transcription"/>
    <property type="evidence" value="ECO:0007669"/>
    <property type="project" value="TreeGrafter"/>
</dbReference>
<dbReference type="InterPro" id="IPR058163">
    <property type="entry name" value="LysR-type_TF_proteobact-type"/>
</dbReference>
<dbReference type="PROSITE" id="PS50931">
    <property type="entry name" value="HTH_LYSR"/>
    <property type="match status" value="1"/>
</dbReference>
<dbReference type="FunFam" id="3.40.190.290:FF:000001">
    <property type="entry name" value="Transcriptional regulator, LysR family"/>
    <property type="match status" value="1"/>
</dbReference>
<evidence type="ECO:0000256" key="1">
    <source>
        <dbReference type="ARBA" id="ARBA00009437"/>
    </source>
</evidence>
<dbReference type="CDD" id="cd08422">
    <property type="entry name" value="PBP2_CrgA_like"/>
    <property type="match status" value="1"/>
</dbReference>
<dbReference type="InterPro" id="IPR005119">
    <property type="entry name" value="LysR_subst-bd"/>
</dbReference>
<dbReference type="Gene3D" id="1.10.10.10">
    <property type="entry name" value="Winged helix-like DNA-binding domain superfamily/Winged helix DNA-binding domain"/>
    <property type="match status" value="1"/>
</dbReference>